<evidence type="ECO:0000256" key="5">
    <source>
        <dbReference type="PIRSR" id="PIRSR639901-2"/>
    </source>
</evidence>
<sequence>MIFKIYNFLISPVTKLINPVKKNEIGKLKKADVWIHCCSLGEVMAAKSLIDELLSRNKKIFLTAFTSSGLNKAQELWGEKIQILRFPLDEKARIMRIISRVSPEIFIDVETELWPNMLTQMRKFKIPAFLVNARISEKNYRRIKYFKKVFRMLLSIFVRIYAQSAADARRILSFGINPDKIKITGNLKYDSVDIEDRASREGLGIESSSFVITFGSIRSKEEDQIIEAIFQLLHKLEDIYIIIAPRHLDRVDIIKTKLKRKSLDYNTRSTESYPQKGKVFILDTLGELREFYSISDVAFVGGSLEDYGGHNIMEPASFGIPVLFGPYISNVESIAYYILKSKGGMVVRNVHELVEEITRLYQRDGLRRKMGQNALKAIVQKQGIAKEIIQDIEDTLSYLPPQS</sequence>
<reference evidence="9" key="1">
    <citation type="journal article" date="2020" name="mSystems">
        <title>Genome- and Community-Level Interaction Insights into Carbon Utilization and Element Cycling Functions of Hydrothermarchaeota in Hydrothermal Sediment.</title>
        <authorList>
            <person name="Zhou Z."/>
            <person name="Liu Y."/>
            <person name="Xu W."/>
            <person name="Pan J."/>
            <person name="Luo Z.H."/>
            <person name="Li M."/>
        </authorList>
    </citation>
    <scope>NUCLEOTIDE SEQUENCE [LARGE SCALE GENOMIC DNA]</scope>
    <source>
        <strain evidence="9">HyVt-28</strain>
    </source>
</reference>
<dbReference type="Pfam" id="PF04413">
    <property type="entry name" value="Glycos_transf_N"/>
    <property type="match status" value="1"/>
</dbReference>
<dbReference type="EMBL" id="DRDR01000132">
    <property type="protein sequence ID" value="HDL60425.1"/>
    <property type="molecule type" value="Genomic_DNA"/>
</dbReference>
<dbReference type="GO" id="GO:0005886">
    <property type="term" value="C:plasma membrane"/>
    <property type="evidence" value="ECO:0007669"/>
    <property type="project" value="UniProtKB-SubCell"/>
</dbReference>
<dbReference type="Proteomes" id="UP000886381">
    <property type="component" value="Unassembled WGS sequence"/>
</dbReference>
<dbReference type="PANTHER" id="PTHR42755:SF1">
    <property type="entry name" value="3-DEOXY-D-MANNO-OCTULOSONIC ACID TRANSFERASE, MITOCHONDRIAL-RELATED"/>
    <property type="match status" value="1"/>
</dbReference>
<keyword evidence="3 6" id="KW-0808">Transferase</keyword>
<evidence type="ECO:0000256" key="3">
    <source>
        <dbReference type="ARBA" id="ARBA00022679"/>
    </source>
</evidence>
<comment type="catalytic activity">
    <reaction evidence="6">
        <text>lipid IVA (E. coli) + CMP-3-deoxy-beta-D-manno-octulosonate = alpha-Kdo-(2-&gt;6)-lipid IVA (E. coli) + CMP + H(+)</text>
        <dbReference type="Rhea" id="RHEA:28066"/>
        <dbReference type="ChEBI" id="CHEBI:15378"/>
        <dbReference type="ChEBI" id="CHEBI:58603"/>
        <dbReference type="ChEBI" id="CHEBI:60364"/>
        <dbReference type="ChEBI" id="CHEBI:60377"/>
        <dbReference type="ChEBI" id="CHEBI:85987"/>
        <dbReference type="EC" id="2.4.99.12"/>
    </reaction>
</comment>
<feature type="domain" description="Glycosyl transferase family 1" evidence="7">
    <location>
        <begin position="201"/>
        <end position="376"/>
    </location>
</feature>
<name>A0A7V0Q7H3_UNCW3</name>
<dbReference type="InterPro" id="IPR038107">
    <property type="entry name" value="Glycos_transf_N_sf"/>
</dbReference>
<dbReference type="InterPro" id="IPR007507">
    <property type="entry name" value="Glycos_transf_N"/>
</dbReference>
<feature type="domain" description="3-deoxy-D-manno-octulosonic-acid transferase N-terminal" evidence="8">
    <location>
        <begin position="29"/>
        <end position="190"/>
    </location>
</feature>
<dbReference type="AlphaFoldDB" id="A0A7V0Q7H3"/>
<dbReference type="EC" id="2.4.99.12" evidence="6"/>
<organism evidence="9">
    <name type="scientific">candidate division WOR-3 bacterium</name>
    <dbReference type="NCBI Taxonomy" id="2052148"/>
    <lineage>
        <taxon>Bacteria</taxon>
        <taxon>Bacteria division WOR-3</taxon>
    </lineage>
</organism>
<accession>A0A7V0Q7H3</accession>
<evidence type="ECO:0000256" key="2">
    <source>
        <dbReference type="ARBA" id="ARBA00022519"/>
    </source>
</evidence>
<proteinExistence type="inferred from homology"/>
<dbReference type="Gene3D" id="3.40.50.2000">
    <property type="entry name" value="Glycogen Phosphorylase B"/>
    <property type="match status" value="1"/>
</dbReference>
<dbReference type="PANTHER" id="PTHR42755">
    <property type="entry name" value="3-DEOXY-MANNO-OCTULOSONATE CYTIDYLYLTRANSFERASE"/>
    <property type="match status" value="1"/>
</dbReference>
<feature type="site" description="Transition state stabilizer" evidence="5">
    <location>
        <position position="110"/>
    </location>
</feature>
<dbReference type="GO" id="GO:0043842">
    <property type="term" value="F:Kdo transferase activity"/>
    <property type="evidence" value="ECO:0007669"/>
    <property type="project" value="UniProtKB-EC"/>
</dbReference>
<dbReference type="GO" id="GO:0009245">
    <property type="term" value="P:lipid A biosynthetic process"/>
    <property type="evidence" value="ECO:0007669"/>
    <property type="project" value="TreeGrafter"/>
</dbReference>
<dbReference type="Pfam" id="PF00534">
    <property type="entry name" value="Glycos_transf_1"/>
    <property type="match status" value="1"/>
</dbReference>
<dbReference type="InterPro" id="IPR039901">
    <property type="entry name" value="Kdotransferase"/>
</dbReference>
<keyword evidence="2" id="KW-0997">Cell inner membrane</keyword>
<evidence type="ECO:0000259" key="8">
    <source>
        <dbReference type="Pfam" id="PF04413"/>
    </source>
</evidence>
<comment type="similarity">
    <text evidence="6">Belongs to the glycosyltransferase group 1 family.</text>
</comment>
<dbReference type="SUPFAM" id="SSF53756">
    <property type="entry name" value="UDP-Glycosyltransferase/glycogen phosphorylase"/>
    <property type="match status" value="1"/>
</dbReference>
<keyword evidence="6" id="KW-1003">Cell membrane</keyword>
<feature type="active site" description="Proton acceptor" evidence="4">
    <location>
        <position position="42"/>
    </location>
</feature>
<comment type="pathway">
    <text evidence="6">Bacterial outer membrane biogenesis; LPS core biosynthesis.</text>
</comment>
<evidence type="ECO:0000256" key="4">
    <source>
        <dbReference type="PIRSR" id="PIRSR639901-1"/>
    </source>
</evidence>
<evidence type="ECO:0000256" key="6">
    <source>
        <dbReference type="RuleBase" id="RU365103"/>
    </source>
</evidence>
<dbReference type="Gene3D" id="3.40.50.11720">
    <property type="entry name" value="3-Deoxy-D-manno-octulosonic-acid transferase, N-terminal domain"/>
    <property type="match status" value="1"/>
</dbReference>
<keyword evidence="6" id="KW-0448">Lipopolysaccharide biosynthesis</keyword>
<dbReference type="GO" id="GO:0030313">
    <property type="term" value="C:cell envelope"/>
    <property type="evidence" value="ECO:0007669"/>
    <property type="project" value="UniProtKB-SubCell"/>
</dbReference>
<comment type="subcellular location">
    <subcellularLocation>
        <location evidence="1">Cell envelope</location>
    </subcellularLocation>
    <subcellularLocation>
        <location evidence="6">Cell membrane</location>
    </subcellularLocation>
</comment>
<gene>
    <name evidence="9" type="ORF">ENH14_03100</name>
</gene>
<evidence type="ECO:0000313" key="9">
    <source>
        <dbReference type="EMBL" id="HDL60425.1"/>
    </source>
</evidence>
<dbReference type="UniPathway" id="UPA00958"/>
<protein>
    <recommendedName>
        <fullName evidence="6">3-deoxy-D-manno-octulosonic acid transferase</fullName>
        <shortName evidence="6">Kdo transferase</shortName>
        <ecNumber evidence="6">2.4.99.12</ecNumber>
    </recommendedName>
    <alternativeName>
        <fullName evidence="6">Lipid IV(A) 3-deoxy-D-manno-octulosonic acid transferase</fullName>
    </alternativeName>
</protein>
<evidence type="ECO:0000259" key="7">
    <source>
        <dbReference type="Pfam" id="PF00534"/>
    </source>
</evidence>
<comment type="caution">
    <text evidence="9">The sequence shown here is derived from an EMBL/GenBank/DDBJ whole genome shotgun (WGS) entry which is preliminary data.</text>
</comment>
<feature type="site" description="Transition state stabilizer" evidence="5">
    <location>
        <position position="188"/>
    </location>
</feature>
<keyword evidence="2" id="KW-0472">Membrane</keyword>
<evidence type="ECO:0000256" key="1">
    <source>
        <dbReference type="ARBA" id="ARBA00004196"/>
    </source>
</evidence>
<comment type="function">
    <text evidence="6">Involved in lipopolysaccharide (LPS) biosynthesis. Catalyzes the transfer of 3-deoxy-D-manno-octulosonate (Kdo) residue(s) from CMP-Kdo to lipid IV(A), the tetraacyldisaccharide-1,4'-bisphosphate precursor of lipid A.</text>
</comment>
<dbReference type="GO" id="GO:0009244">
    <property type="term" value="P:lipopolysaccharide core region biosynthetic process"/>
    <property type="evidence" value="ECO:0007669"/>
    <property type="project" value="UniProtKB-UniRule"/>
</dbReference>
<dbReference type="InterPro" id="IPR001296">
    <property type="entry name" value="Glyco_trans_1"/>
</dbReference>